<name>A0ABR2EH08_9ROSI</name>
<dbReference type="Proteomes" id="UP001472677">
    <property type="component" value="Unassembled WGS sequence"/>
</dbReference>
<feature type="transmembrane region" description="Helical" evidence="2">
    <location>
        <begin position="6"/>
        <end position="25"/>
    </location>
</feature>
<evidence type="ECO:0000313" key="4">
    <source>
        <dbReference type="Proteomes" id="UP001472677"/>
    </source>
</evidence>
<keyword evidence="2" id="KW-1133">Transmembrane helix</keyword>
<reference evidence="3 4" key="1">
    <citation type="journal article" date="2024" name="G3 (Bethesda)">
        <title>Genome assembly of Hibiscus sabdariffa L. provides insights into metabolisms of medicinal natural products.</title>
        <authorList>
            <person name="Kim T."/>
        </authorList>
    </citation>
    <scope>NUCLEOTIDE SEQUENCE [LARGE SCALE GENOMIC DNA]</scope>
    <source>
        <strain evidence="3">TK-2024</strain>
        <tissue evidence="3">Old leaves</tissue>
    </source>
</reference>
<accession>A0ABR2EH08</accession>
<organism evidence="3 4">
    <name type="scientific">Hibiscus sabdariffa</name>
    <name type="common">roselle</name>
    <dbReference type="NCBI Taxonomy" id="183260"/>
    <lineage>
        <taxon>Eukaryota</taxon>
        <taxon>Viridiplantae</taxon>
        <taxon>Streptophyta</taxon>
        <taxon>Embryophyta</taxon>
        <taxon>Tracheophyta</taxon>
        <taxon>Spermatophyta</taxon>
        <taxon>Magnoliopsida</taxon>
        <taxon>eudicotyledons</taxon>
        <taxon>Gunneridae</taxon>
        <taxon>Pentapetalae</taxon>
        <taxon>rosids</taxon>
        <taxon>malvids</taxon>
        <taxon>Malvales</taxon>
        <taxon>Malvaceae</taxon>
        <taxon>Malvoideae</taxon>
        <taxon>Hibiscus</taxon>
    </lineage>
</organism>
<feature type="transmembrane region" description="Helical" evidence="2">
    <location>
        <begin position="188"/>
        <end position="212"/>
    </location>
</feature>
<comment type="similarity">
    <text evidence="1">Belongs to the nucleobase:cation symporter-2 (NCS2) (TC 2.A.40) family.</text>
</comment>
<evidence type="ECO:0000256" key="1">
    <source>
        <dbReference type="ARBA" id="ARBA00008821"/>
    </source>
</evidence>
<comment type="caution">
    <text evidence="3">The sequence shown here is derived from an EMBL/GenBank/DDBJ whole genome shotgun (WGS) entry which is preliminary data.</text>
</comment>
<proteinExistence type="inferred from homology"/>
<keyword evidence="4" id="KW-1185">Reference proteome</keyword>
<dbReference type="EMBL" id="JBBPBM010000013">
    <property type="protein sequence ID" value="KAK8561125.1"/>
    <property type="molecule type" value="Genomic_DNA"/>
</dbReference>
<evidence type="ECO:0000313" key="3">
    <source>
        <dbReference type="EMBL" id="KAK8561125.1"/>
    </source>
</evidence>
<protein>
    <submittedName>
        <fullName evidence="3">Uncharacterized protein</fullName>
    </submittedName>
</protein>
<feature type="transmembrane region" description="Helical" evidence="2">
    <location>
        <begin position="46"/>
        <end position="66"/>
    </location>
</feature>
<evidence type="ECO:0000256" key="2">
    <source>
        <dbReference type="SAM" id="Phobius"/>
    </source>
</evidence>
<gene>
    <name evidence="3" type="ORF">V6N12_048200</name>
</gene>
<dbReference type="PANTHER" id="PTHR11119">
    <property type="entry name" value="XANTHINE-URACIL / VITAMIN C PERMEASE FAMILY MEMBER"/>
    <property type="match status" value="1"/>
</dbReference>
<keyword evidence="2" id="KW-0472">Membrane</keyword>
<keyword evidence="2" id="KW-0812">Transmembrane</keyword>
<sequence>MRGIRGPLIVASTLQIVLGFSGLWFNVARQREATSFDAGESFAMMAASYVALVESIGTFIAVSRYASATPLPPSVLSRGIGWKVASMGLSIPQYFNKYTAVNGFGPIHTSHMGVNLELMFVCSSINMPFSSEAFVVGLLATFLDVTLHGKDNTTRNDRGMHWWDKFRSFKTDTRSEEFYSLPFNLNKVLPISVIFGHSFEVIPSILTIVLTLRKKKKNICLWTSLALNLSP</sequence>